<dbReference type="EMBL" id="CP060780">
    <property type="protein sequence ID" value="QNP43506.1"/>
    <property type="molecule type" value="Genomic_DNA"/>
</dbReference>
<name>A0ABX6T0Y4_9SPHN</name>
<protein>
    <submittedName>
        <fullName evidence="1">Uncharacterized protein</fullName>
    </submittedName>
</protein>
<evidence type="ECO:0000313" key="2">
    <source>
        <dbReference type="Proteomes" id="UP000516134"/>
    </source>
</evidence>
<dbReference type="Proteomes" id="UP000516134">
    <property type="component" value="Chromosome"/>
</dbReference>
<organism evidence="1 2">
    <name type="scientific">Sphingomonas daechungensis</name>
    <dbReference type="NCBI Taxonomy" id="1176646"/>
    <lineage>
        <taxon>Bacteria</taxon>
        <taxon>Pseudomonadati</taxon>
        <taxon>Pseudomonadota</taxon>
        <taxon>Alphaproteobacteria</taxon>
        <taxon>Sphingomonadales</taxon>
        <taxon>Sphingomonadaceae</taxon>
        <taxon>Sphingomonas</taxon>
    </lineage>
</organism>
<dbReference type="RefSeq" id="WP_187714936.1">
    <property type="nucleotide sequence ID" value="NZ_BAABJC010000001.1"/>
</dbReference>
<proteinExistence type="predicted"/>
<gene>
    <name evidence="1" type="ORF">H9L15_01585</name>
</gene>
<sequence length="71" mass="7681">MLNKLVIARRLLLAELSGDPDARAAWAVLPADWERAVTFLPQDDEPSGVPSFRGADMLLTASAGYLAEIRA</sequence>
<keyword evidence="2" id="KW-1185">Reference proteome</keyword>
<evidence type="ECO:0000313" key="1">
    <source>
        <dbReference type="EMBL" id="QNP43506.1"/>
    </source>
</evidence>
<reference evidence="1 2" key="1">
    <citation type="submission" date="2020-08" db="EMBL/GenBank/DDBJ databases">
        <title>Genome sequence of Sphingomonas daechungensis KACC 18115T.</title>
        <authorList>
            <person name="Hyun D.-W."/>
            <person name="Bae J.-W."/>
        </authorList>
    </citation>
    <scope>NUCLEOTIDE SEQUENCE [LARGE SCALE GENOMIC DNA]</scope>
    <source>
        <strain evidence="1 2">KACC 18115</strain>
    </source>
</reference>
<accession>A0ABX6T0Y4</accession>